<keyword evidence="3" id="KW-1185">Reference proteome</keyword>
<accession>E9E737</accession>
<dbReference type="Proteomes" id="UP000002499">
    <property type="component" value="Unassembled WGS sequence"/>
</dbReference>
<keyword evidence="1" id="KW-0732">Signal</keyword>
<gene>
    <name evidence="2" type="ORF">MAC_05685</name>
</gene>
<evidence type="ECO:0000313" key="2">
    <source>
        <dbReference type="EMBL" id="EFY88212.1"/>
    </source>
</evidence>
<dbReference type="EMBL" id="GL698514">
    <property type="protein sequence ID" value="EFY88212.1"/>
    <property type="molecule type" value="Genomic_DNA"/>
</dbReference>
<dbReference type="AlphaFoldDB" id="E9E737"/>
<evidence type="ECO:0000256" key="1">
    <source>
        <dbReference type="SAM" id="SignalP"/>
    </source>
</evidence>
<dbReference type="HOGENOM" id="CLU_2590260_0_0_1"/>
<feature type="chain" id="PRO_5003235514" evidence="1">
    <location>
        <begin position="25"/>
        <end position="80"/>
    </location>
</feature>
<organism evidence="3">
    <name type="scientific">Metarhizium acridum (strain CQMa 102)</name>
    <dbReference type="NCBI Taxonomy" id="655827"/>
    <lineage>
        <taxon>Eukaryota</taxon>
        <taxon>Fungi</taxon>
        <taxon>Dikarya</taxon>
        <taxon>Ascomycota</taxon>
        <taxon>Pezizomycotina</taxon>
        <taxon>Sordariomycetes</taxon>
        <taxon>Hypocreomycetidae</taxon>
        <taxon>Hypocreales</taxon>
        <taxon>Clavicipitaceae</taxon>
        <taxon>Metarhizium</taxon>
    </lineage>
</organism>
<name>E9E737_METAQ</name>
<evidence type="ECO:0000313" key="3">
    <source>
        <dbReference type="Proteomes" id="UP000002499"/>
    </source>
</evidence>
<reference evidence="2 3" key="1">
    <citation type="journal article" date="2011" name="PLoS Genet.">
        <title>Genome sequencing and comparative transcriptomics of the model entomopathogenic fungi Metarhizium anisopliae and M. acridum.</title>
        <authorList>
            <person name="Gao Q."/>
            <person name="Jin K."/>
            <person name="Ying S.H."/>
            <person name="Zhang Y."/>
            <person name="Xiao G."/>
            <person name="Shang Y."/>
            <person name="Duan Z."/>
            <person name="Hu X."/>
            <person name="Xie X.Q."/>
            <person name="Zhou G."/>
            <person name="Peng G."/>
            <person name="Luo Z."/>
            <person name="Huang W."/>
            <person name="Wang B."/>
            <person name="Fang W."/>
            <person name="Wang S."/>
            <person name="Zhong Y."/>
            <person name="Ma L.J."/>
            <person name="St Leger R.J."/>
            <person name="Zhao G.P."/>
            <person name="Pei Y."/>
            <person name="Feng M.G."/>
            <person name="Xia Y."/>
            <person name="Wang C."/>
        </authorList>
    </citation>
    <scope>NUCLEOTIDE SEQUENCE [LARGE SCALE GENOMIC DNA]</scope>
    <source>
        <strain evidence="2 3">CQMa 102</strain>
    </source>
</reference>
<protein>
    <submittedName>
        <fullName evidence="2">Uncharacterized protein</fullName>
    </submittedName>
</protein>
<sequence length="80" mass="9187">MQPLNIIALLAIGAIAAPSAPLQARDEFLVSRNCYNWIKRNEQHSNRACELSEDGPGQSYRVKRNCYNWIKRNEQHTDVC</sequence>
<dbReference type="InParanoid" id="E9E737"/>
<feature type="signal peptide" evidence="1">
    <location>
        <begin position="1"/>
        <end position="24"/>
    </location>
</feature>
<proteinExistence type="predicted"/>